<dbReference type="PANTHER" id="PTHR12526">
    <property type="entry name" value="GLYCOSYLTRANSFERASE"/>
    <property type="match status" value="1"/>
</dbReference>
<evidence type="ECO:0000313" key="1">
    <source>
        <dbReference type="EMBL" id="SUZ83234.1"/>
    </source>
</evidence>
<dbReference type="SUPFAM" id="SSF53756">
    <property type="entry name" value="UDP-Glycosyltransferase/glycogen phosphorylase"/>
    <property type="match status" value="1"/>
</dbReference>
<protein>
    <submittedName>
        <fullName evidence="1">Uncharacterized protein</fullName>
    </submittedName>
</protein>
<reference evidence="1" key="1">
    <citation type="submission" date="2018-05" db="EMBL/GenBank/DDBJ databases">
        <authorList>
            <person name="Lanie J.A."/>
            <person name="Ng W.-L."/>
            <person name="Kazmierczak K.M."/>
            <person name="Andrzejewski T.M."/>
            <person name="Davidsen T.M."/>
            <person name="Wayne K.J."/>
            <person name="Tettelin H."/>
            <person name="Glass J.I."/>
            <person name="Rusch D."/>
            <person name="Podicherti R."/>
            <person name="Tsui H.-C.T."/>
            <person name="Winkler M.E."/>
        </authorList>
    </citation>
    <scope>NUCLEOTIDE SEQUENCE</scope>
</reference>
<sequence length="276" mass="31208">MPFFAPSFGTIIKKVKRNLNTKALVICDNIIPHEGRPLDKLLTKYFFNNIDYFIVMSRSVEADLLSLYPGADYLYTPHPLYDIFGASIQKDTAKISLGITEQKVLLYFGLIRPYKGLDLLINAAKLLNQKLDNYKILAVGDCYENPEPYSDLVKENGVSDVFDLRMEFVPNDKVNLYFSAADVVVLPYKSATQSGVVPIAYHFNKPVVVTDVGGLSEIVNDGKTGYVVQPDAGSIANGILQFYNDYERVDFADQIESYKQRFTWNEFIHQLENIIS</sequence>
<accession>A0A381QWB3</accession>
<dbReference type="AlphaFoldDB" id="A0A381QWB3"/>
<dbReference type="PANTHER" id="PTHR12526:SF634">
    <property type="entry name" value="BLL3361 PROTEIN"/>
    <property type="match status" value="1"/>
</dbReference>
<organism evidence="1">
    <name type="scientific">marine metagenome</name>
    <dbReference type="NCBI Taxonomy" id="408172"/>
    <lineage>
        <taxon>unclassified sequences</taxon>
        <taxon>metagenomes</taxon>
        <taxon>ecological metagenomes</taxon>
    </lineage>
</organism>
<name>A0A381QWB3_9ZZZZ</name>
<dbReference type="Gene3D" id="3.40.50.2000">
    <property type="entry name" value="Glycogen Phosphorylase B"/>
    <property type="match status" value="2"/>
</dbReference>
<dbReference type="EMBL" id="UINC01001541">
    <property type="protein sequence ID" value="SUZ83234.1"/>
    <property type="molecule type" value="Genomic_DNA"/>
</dbReference>
<gene>
    <name evidence="1" type="ORF">METZ01_LOCUS36088</name>
</gene>
<dbReference type="Pfam" id="PF13692">
    <property type="entry name" value="Glyco_trans_1_4"/>
    <property type="match status" value="1"/>
</dbReference>
<proteinExistence type="predicted"/>